<dbReference type="Gene3D" id="3.20.20.140">
    <property type="entry name" value="Metal-dependent hydrolases"/>
    <property type="match status" value="1"/>
</dbReference>
<keyword evidence="2" id="KW-0378">Hydrolase</keyword>
<dbReference type="Pfam" id="PF04909">
    <property type="entry name" value="Amidohydro_2"/>
    <property type="match status" value="1"/>
</dbReference>
<gene>
    <name evidence="2" type="ORF">DSYM_30910</name>
</gene>
<evidence type="ECO:0000313" key="3">
    <source>
        <dbReference type="Proteomes" id="UP000662914"/>
    </source>
</evidence>
<evidence type="ECO:0000313" key="2">
    <source>
        <dbReference type="EMBL" id="BBO22392.1"/>
    </source>
</evidence>
<dbReference type="InterPro" id="IPR006680">
    <property type="entry name" value="Amidohydro-rel"/>
</dbReference>
<name>A0A809RRS8_9PROT</name>
<protein>
    <submittedName>
        <fullName evidence="2">Amidohydrolase</fullName>
    </submittedName>
</protein>
<sequence>MNRRRFLIATGSIGLGLTGLAVWRYWPEHGILNPCLAALPREVADHELVKAAWDGLDPVQVWDCHAHLVGTGDSGSGIWLNPALESMVHPVQFAQRLFFLNAGCAHEAAGRADQSYVERMHNLLDGMRPGAKLMLFAFDFNHREDGTPDRDNSSFFVPNDYARNIARKHPQYFEWVASIHPYRQDCVEALERAAADGARAVKWLPAAQGMNPASPLCDRFFAALARLGLPLISHAGEERAVHGGNTQHFGNPLLLRRALDHGVRAVIAHCGSMGQDRDLDKGENGPYVDSFDLFARLMDDPAYGPKLHGDIAAMTQLNRAGPALEAVLAREDWHPRLHNGSDYPLPGVMPLFSVTYMVQLGLVPESAVPVLSEIRKHNPLLFDFVLKRHLSFKGKRFAKSVFETRRFFKPPPI</sequence>
<organism evidence="2 3">
    <name type="scientific">Candidatus Desulfobacillus denitrificans</name>
    <dbReference type="NCBI Taxonomy" id="2608985"/>
    <lineage>
        <taxon>Bacteria</taxon>
        <taxon>Pseudomonadati</taxon>
        <taxon>Pseudomonadota</taxon>
        <taxon>Betaproteobacteria</taxon>
        <taxon>Candidatus Desulfobacillus</taxon>
    </lineage>
</organism>
<proteinExistence type="predicted"/>
<dbReference type="KEGG" id="ddz:DSYM_30910"/>
<dbReference type="InterPro" id="IPR032466">
    <property type="entry name" value="Metal_Hydrolase"/>
</dbReference>
<feature type="domain" description="Amidohydrolase-related" evidence="1">
    <location>
        <begin position="63"/>
        <end position="344"/>
    </location>
</feature>
<dbReference type="AlphaFoldDB" id="A0A809RRS8"/>
<evidence type="ECO:0000259" key="1">
    <source>
        <dbReference type="Pfam" id="PF04909"/>
    </source>
</evidence>
<dbReference type="GO" id="GO:0016787">
    <property type="term" value="F:hydrolase activity"/>
    <property type="evidence" value="ECO:0007669"/>
    <property type="project" value="UniProtKB-KW"/>
</dbReference>
<dbReference type="SUPFAM" id="SSF51556">
    <property type="entry name" value="Metallo-dependent hydrolases"/>
    <property type="match status" value="1"/>
</dbReference>
<dbReference type="EMBL" id="AP021857">
    <property type="protein sequence ID" value="BBO22392.1"/>
    <property type="molecule type" value="Genomic_DNA"/>
</dbReference>
<dbReference type="Proteomes" id="UP000662914">
    <property type="component" value="Chromosome"/>
</dbReference>
<accession>A0A809RRS8</accession>
<reference evidence="2" key="1">
    <citation type="journal article" name="DNA Res.">
        <title>The physiological potential of anammox bacteria as revealed by their core genome structure.</title>
        <authorList>
            <person name="Okubo T."/>
            <person name="Toyoda A."/>
            <person name="Fukuhara K."/>
            <person name="Uchiyama I."/>
            <person name="Harigaya Y."/>
            <person name="Kuroiwa M."/>
            <person name="Suzuki T."/>
            <person name="Murakami Y."/>
            <person name="Suwa Y."/>
            <person name="Takami H."/>
        </authorList>
    </citation>
    <scope>NUCLEOTIDE SEQUENCE</scope>
    <source>
        <strain evidence="2">317325-3</strain>
    </source>
</reference>